<evidence type="ECO:0000256" key="4">
    <source>
        <dbReference type="ARBA" id="ARBA00022825"/>
    </source>
</evidence>
<dbReference type="PRINTS" id="PR00723">
    <property type="entry name" value="SUBTILISIN"/>
</dbReference>
<dbReference type="EC" id="3.4.21.62" evidence="6"/>
<dbReference type="VEuPathDB" id="FungiDB:PYU1_G007338"/>
<dbReference type="InterPro" id="IPR034058">
    <property type="entry name" value="TagA/B/C/D_pept_dom"/>
</dbReference>
<dbReference type="PANTHER" id="PTHR43399:SF4">
    <property type="entry name" value="CELL WALL-ASSOCIATED PROTEASE"/>
    <property type="match status" value="1"/>
</dbReference>
<dbReference type="InterPro" id="IPR022398">
    <property type="entry name" value="Peptidase_S8_His-AS"/>
</dbReference>
<dbReference type="PROSITE" id="PS51892">
    <property type="entry name" value="SUBTILASE"/>
    <property type="match status" value="1"/>
</dbReference>
<comment type="similarity">
    <text evidence="1 7">Belongs to the peptidase S8 family.</text>
</comment>
<evidence type="ECO:0000256" key="1">
    <source>
        <dbReference type="ARBA" id="ARBA00011073"/>
    </source>
</evidence>
<feature type="region of interest" description="Disordered" evidence="8">
    <location>
        <begin position="234"/>
        <end position="258"/>
    </location>
</feature>
<keyword evidence="9" id="KW-1133">Transmembrane helix</keyword>
<feature type="active site" description="Charge relay system" evidence="7">
    <location>
        <position position="492"/>
    </location>
</feature>
<feature type="region of interest" description="Disordered" evidence="8">
    <location>
        <begin position="84"/>
        <end position="107"/>
    </location>
</feature>
<dbReference type="Proteomes" id="UP000019132">
    <property type="component" value="Unassembled WGS sequence"/>
</dbReference>
<dbReference type="InterPro" id="IPR036852">
    <property type="entry name" value="Peptidase_S8/S53_dom_sf"/>
</dbReference>
<evidence type="ECO:0000256" key="6">
    <source>
        <dbReference type="ARBA" id="ARBA00023619"/>
    </source>
</evidence>
<dbReference type="AlphaFoldDB" id="K3WQW2"/>
<dbReference type="PROSITE" id="PS00137">
    <property type="entry name" value="SUBTILASE_HIS"/>
    <property type="match status" value="1"/>
</dbReference>
<protein>
    <recommendedName>
        <fullName evidence="6">subtilisin</fullName>
        <ecNumber evidence="6">3.4.21.62</ecNumber>
    </recommendedName>
</protein>
<feature type="active site" description="Charge relay system" evidence="7">
    <location>
        <position position="741"/>
    </location>
</feature>
<evidence type="ECO:0000256" key="8">
    <source>
        <dbReference type="SAM" id="MobiDB-lite"/>
    </source>
</evidence>
<dbReference type="Gene3D" id="3.40.50.200">
    <property type="entry name" value="Peptidase S8/S53 domain"/>
    <property type="match status" value="1"/>
</dbReference>
<evidence type="ECO:0000256" key="10">
    <source>
        <dbReference type="SAM" id="SignalP"/>
    </source>
</evidence>
<evidence type="ECO:0000313" key="12">
    <source>
        <dbReference type="EnsemblProtists" id="PYU1_T007354"/>
    </source>
</evidence>
<dbReference type="PROSITE" id="PS00138">
    <property type="entry name" value="SUBTILASE_SER"/>
    <property type="match status" value="1"/>
</dbReference>
<feature type="transmembrane region" description="Helical" evidence="9">
    <location>
        <begin position="1006"/>
        <end position="1030"/>
    </location>
</feature>
<keyword evidence="10" id="KW-0732">Signal</keyword>
<comment type="catalytic activity">
    <reaction evidence="5">
        <text>Hydrolysis of proteins with broad specificity for peptide bonds, and a preference for a large uncharged residue in P1. Hydrolyzes peptide amides.</text>
        <dbReference type="EC" id="3.4.21.62"/>
    </reaction>
</comment>
<feature type="active site" description="Charge relay system" evidence="7">
    <location>
        <position position="540"/>
    </location>
</feature>
<dbReference type="GO" id="GO:0004252">
    <property type="term" value="F:serine-type endopeptidase activity"/>
    <property type="evidence" value="ECO:0007669"/>
    <property type="project" value="UniProtKB-UniRule"/>
</dbReference>
<dbReference type="InterPro" id="IPR015500">
    <property type="entry name" value="Peptidase_S8_subtilisin-rel"/>
</dbReference>
<reference evidence="13" key="1">
    <citation type="journal article" date="2010" name="Genome Biol.">
        <title>Genome sequence of the necrotrophic plant pathogen Pythium ultimum reveals original pathogenicity mechanisms and effector repertoire.</title>
        <authorList>
            <person name="Levesque C.A."/>
            <person name="Brouwer H."/>
            <person name="Cano L."/>
            <person name="Hamilton J.P."/>
            <person name="Holt C."/>
            <person name="Huitema E."/>
            <person name="Raffaele S."/>
            <person name="Robideau G.P."/>
            <person name="Thines M."/>
            <person name="Win J."/>
            <person name="Zerillo M.M."/>
            <person name="Beakes G.W."/>
            <person name="Boore J.L."/>
            <person name="Busam D."/>
            <person name="Dumas B."/>
            <person name="Ferriera S."/>
            <person name="Fuerstenberg S.I."/>
            <person name="Gachon C.M."/>
            <person name="Gaulin E."/>
            <person name="Govers F."/>
            <person name="Grenville-Briggs L."/>
            <person name="Horner N."/>
            <person name="Hostetler J."/>
            <person name="Jiang R.H."/>
            <person name="Johnson J."/>
            <person name="Krajaejun T."/>
            <person name="Lin H."/>
            <person name="Meijer H.J."/>
            <person name="Moore B."/>
            <person name="Morris P."/>
            <person name="Phuntmart V."/>
            <person name="Puiu D."/>
            <person name="Shetty J."/>
            <person name="Stajich J.E."/>
            <person name="Tripathy S."/>
            <person name="Wawra S."/>
            <person name="van West P."/>
            <person name="Whitty B.R."/>
            <person name="Coutinho P.M."/>
            <person name="Henrissat B."/>
            <person name="Martin F."/>
            <person name="Thomas P.D."/>
            <person name="Tyler B.M."/>
            <person name="De Vries R.P."/>
            <person name="Kamoun S."/>
            <person name="Yandell M."/>
            <person name="Tisserat N."/>
            <person name="Buell C.R."/>
        </authorList>
    </citation>
    <scope>NUCLEOTIDE SEQUENCE</scope>
    <source>
        <strain evidence="13">DAOM:BR144</strain>
    </source>
</reference>
<dbReference type="Pfam" id="PF00082">
    <property type="entry name" value="Peptidase_S8"/>
    <property type="match status" value="1"/>
</dbReference>
<evidence type="ECO:0000256" key="3">
    <source>
        <dbReference type="ARBA" id="ARBA00022801"/>
    </source>
</evidence>
<evidence type="ECO:0000259" key="11">
    <source>
        <dbReference type="Pfam" id="PF00082"/>
    </source>
</evidence>
<dbReference type="GO" id="GO:0006508">
    <property type="term" value="P:proteolysis"/>
    <property type="evidence" value="ECO:0007669"/>
    <property type="project" value="UniProtKB-KW"/>
</dbReference>
<evidence type="ECO:0000313" key="13">
    <source>
        <dbReference type="Proteomes" id="UP000019132"/>
    </source>
</evidence>
<keyword evidence="4 7" id="KW-0720">Serine protease</keyword>
<feature type="domain" description="Peptidase S8/S53" evidence="11">
    <location>
        <begin position="483"/>
        <end position="790"/>
    </location>
</feature>
<dbReference type="InterPro" id="IPR023828">
    <property type="entry name" value="Peptidase_S8_Ser-AS"/>
</dbReference>
<dbReference type="OMA" id="AFCAYHC"/>
<keyword evidence="2 7" id="KW-0645">Protease</keyword>
<dbReference type="SUPFAM" id="SSF52743">
    <property type="entry name" value="Subtilisin-like"/>
    <property type="match status" value="1"/>
</dbReference>
<dbReference type="InterPro" id="IPR008979">
    <property type="entry name" value="Galactose-bd-like_sf"/>
</dbReference>
<accession>K3WQW2</accession>
<dbReference type="EMBL" id="GL376629">
    <property type="status" value="NOT_ANNOTATED_CDS"/>
    <property type="molecule type" value="Genomic_DNA"/>
</dbReference>
<proteinExistence type="inferred from homology"/>
<dbReference type="Gene3D" id="2.60.120.380">
    <property type="match status" value="1"/>
</dbReference>
<reference evidence="12" key="3">
    <citation type="submission" date="2015-02" db="UniProtKB">
        <authorList>
            <consortium name="EnsemblProtists"/>
        </authorList>
    </citation>
    <scope>IDENTIFICATION</scope>
    <source>
        <strain evidence="12">DAOM BR144</strain>
    </source>
</reference>
<dbReference type="HOGENOM" id="CLU_010466_0_0_1"/>
<feature type="chain" id="PRO_5003867943" description="subtilisin" evidence="10">
    <location>
        <begin position="20"/>
        <end position="1080"/>
    </location>
</feature>
<name>K3WQW2_GLOUD</name>
<evidence type="ECO:0000256" key="9">
    <source>
        <dbReference type="SAM" id="Phobius"/>
    </source>
</evidence>
<dbReference type="STRING" id="431595.K3WQW2"/>
<keyword evidence="9" id="KW-0812">Transmembrane</keyword>
<feature type="compositionally biased region" description="Low complexity" evidence="8">
    <location>
        <begin position="93"/>
        <end position="107"/>
    </location>
</feature>
<dbReference type="PANTHER" id="PTHR43399">
    <property type="entry name" value="SUBTILISIN-RELATED"/>
    <property type="match status" value="1"/>
</dbReference>
<feature type="compositionally biased region" description="Low complexity" evidence="8">
    <location>
        <begin position="234"/>
        <end position="250"/>
    </location>
</feature>
<evidence type="ECO:0000256" key="5">
    <source>
        <dbReference type="ARBA" id="ARBA00023529"/>
    </source>
</evidence>
<evidence type="ECO:0000256" key="2">
    <source>
        <dbReference type="ARBA" id="ARBA00022670"/>
    </source>
</evidence>
<keyword evidence="3 7" id="KW-0378">Hydrolase</keyword>
<sequence length="1080" mass="115190">MRRLATSCALALLAMSATASDATPQRTAVDAQGVAFVSRDAFCAYHCKPTHARRAYRELRAASECTRAFCGDAADDITAQRIRTRRRAQEADASSSSTSGSGSSATAGHPTSFDFATYAGDNDDAAGNAEAHAASQVEEKEVQIVDFVSCQSVQQDSSTKIALAVGGDARTSPFAGFYEAFFRAYDAMVASADAKYDACQLQFFQQEFLQNYTRSDKDADPDKQKPMLVKLNSTVTSATSSASRSASSSSEDSDDNEVKMTELECVRAIRAVWSAEDEQLTPFLTRSDQMDANATIMLVHVSTHVAEDIVDLACVASVTTLPAILKLTPFARSAYSLAQNPSSSSAGPALEIRLIKGNTETAYNATLTRLVAAIQAVTGITNVLTRAHDDSARILTLAALEEFETWTHIVAILLDDDTVEWVDLKQTITTGALRPHASFEQQLLAMSRDSEVGSYLRGRHRRLDNYIQDLVGVNDMQNNNITGAGIVVGVTDTGLYLDHDQFDQPSRAMYNQVDASARKVVLYRAFANKMDESENVVCGHGTHVSGILAGNSYSKKASNLGIAYDAQIAFMDIGKQAAACAGQKGCEVTLETPGEVEELMNQQVAAGAKIFSFSWGTGGNDYNTQSRDLDNYIYNNPETLIIVAAGNSGDKGAHTISSPSGAKNVLSIGASLNDALSFTSTPCPAVLNKQTVASFSSIGPTLDGRQKPDLVAPGMAVDSAQSEAPGSTTKSASICSLQGTSQATPVVAGMAVLLYEWLRDGWWKNGVKDPAYAMATIPASLLKALLIHSGEKLVRRLVAPKNGITSCVAMETQAIPLTSYPDFNQGYGKPTMLNLANFASGVNGTSGAAGVYFYPNSTAGSEPSVLEGGEARFSFVLTQHANLRVTLVWTDPAGSMGGKIALQNDLDLSVRIPNTDTVFYPLSGNGTRDAKNNVEMVEVTFEQIVAAAKDQGVSIDSTKGLTVEAVVHGYSVKAGSKTGQTFALVASSSPSVVETNSMSAEDSPFWQPWMTIGTVIVGTLSVLFLIAVVWRMRVARAAMNGKNSHARSNNMLNPTHAQRYQPPGASTQLQVNRVLPMLQL</sequence>
<keyword evidence="13" id="KW-1185">Reference proteome</keyword>
<dbReference type="CDD" id="cd04842">
    <property type="entry name" value="Peptidases_S8_Kp43_protease"/>
    <property type="match status" value="1"/>
</dbReference>
<keyword evidence="9" id="KW-0472">Membrane</keyword>
<dbReference type="EnsemblProtists" id="PYU1_T007354">
    <property type="protein sequence ID" value="PYU1_T007354"/>
    <property type="gene ID" value="PYU1_G007338"/>
</dbReference>
<evidence type="ECO:0000256" key="7">
    <source>
        <dbReference type="PROSITE-ProRule" id="PRU01240"/>
    </source>
</evidence>
<feature type="region of interest" description="Disordered" evidence="8">
    <location>
        <begin position="1041"/>
        <end position="1065"/>
    </location>
</feature>
<dbReference type="InterPro" id="IPR000209">
    <property type="entry name" value="Peptidase_S8/S53_dom"/>
</dbReference>
<dbReference type="InParanoid" id="K3WQW2"/>
<dbReference type="SUPFAM" id="SSF49785">
    <property type="entry name" value="Galactose-binding domain-like"/>
    <property type="match status" value="1"/>
</dbReference>
<dbReference type="InterPro" id="IPR051048">
    <property type="entry name" value="Peptidase_S8/S53_subtilisin"/>
</dbReference>
<dbReference type="eggNOG" id="KOG4266">
    <property type="taxonomic scope" value="Eukaryota"/>
</dbReference>
<reference evidence="13" key="2">
    <citation type="submission" date="2010-04" db="EMBL/GenBank/DDBJ databases">
        <authorList>
            <person name="Buell R."/>
            <person name="Hamilton J."/>
            <person name="Hostetler J."/>
        </authorList>
    </citation>
    <scope>NUCLEOTIDE SEQUENCE [LARGE SCALE GENOMIC DNA]</scope>
    <source>
        <strain evidence="13">DAOM:BR144</strain>
    </source>
</reference>
<feature type="signal peptide" evidence="10">
    <location>
        <begin position="1"/>
        <end position="19"/>
    </location>
</feature>
<organism evidence="12 13">
    <name type="scientific">Globisporangium ultimum (strain ATCC 200006 / CBS 805.95 / DAOM BR144)</name>
    <name type="common">Pythium ultimum</name>
    <dbReference type="NCBI Taxonomy" id="431595"/>
    <lineage>
        <taxon>Eukaryota</taxon>
        <taxon>Sar</taxon>
        <taxon>Stramenopiles</taxon>
        <taxon>Oomycota</taxon>
        <taxon>Peronosporomycetes</taxon>
        <taxon>Pythiales</taxon>
        <taxon>Pythiaceae</taxon>
        <taxon>Globisporangium</taxon>
    </lineage>
</organism>